<sequence>MSVYHTLIPALPALPVSLEQLKELPISVLQLERRLGMLPEQDQQLLQRALRLFQRERIGDETCSDRDEVQHWERELAEVALPPLRAVLVENLEWRSLIAAQRYRLAGQYEGTGFQGYGERIWIVRRDWQQPDFGLGRHYPWLTESLTQLKQGRSVALEQQILSRLWCRLHMLEQAHPFSLTAVAAYRLRWSIAEYRLRWQAEAAQQHFSQLVDRALTEVLQDSGVDRAIEADQ</sequence>
<evidence type="ECO:0000313" key="1">
    <source>
        <dbReference type="EMBL" id="MBA4503399.1"/>
    </source>
</evidence>
<organism evidence="1 2">
    <name type="scientific">Marinobacterium marinum</name>
    <dbReference type="NCBI Taxonomy" id="2756129"/>
    <lineage>
        <taxon>Bacteria</taxon>
        <taxon>Pseudomonadati</taxon>
        <taxon>Pseudomonadota</taxon>
        <taxon>Gammaproteobacteria</taxon>
        <taxon>Oceanospirillales</taxon>
        <taxon>Oceanospirillaceae</taxon>
        <taxon>Marinobacterium</taxon>
    </lineage>
</organism>
<evidence type="ECO:0008006" key="3">
    <source>
        <dbReference type="Google" id="ProtNLM"/>
    </source>
</evidence>
<dbReference type="Proteomes" id="UP000538931">
    <property type="component" value="Unassembled WGS sequence"/>
</dbReference>
<dbReference type="RefSeq" id="WP_181741151.1">
    <property type="nucleotide sequence ID" value="NZ_JACEMT010000053.1"/>
</dbReference>
<reference evidence="1 2" key="1">
    <citation type="submission" date="2020-07" db="EMBL/GenBank/DDBJ databases">
        <title>Bacterium isolated from marien macroalgae.</title>
        <authorList>
            <person name="Zhu K."/>
            <person name="Lu D."/>
            <person name="Du Z."/>
        </authorList>
    </citation>
    <scope>NUCLEOTIDE SEQUENCE [LARGE SCALE GENOMIC DNA]</scope>
    <source>
        <strain evidence="1 2">3-1745</strain>
    </source>
</reference>
<gene>
    <name evidence="1" type="ORF">H1S06_13655</name>
</gene>
<protein>
    <recommendedName>
        <fullName evidence="3">DUF2764 family protein</fullName>
    </recommendedName>
</protein>
<dbReference type="EMBL" id="JACEMT010000053">
    <property type="protein sequence ID" value="MBA4503399.1"/>
    <property type="molecule type" value="Genomic_DNA"/>
</dbReference>
<evidence type="ECO:0000313" key="2">
    <source>
        <dbReference type="Proteomes" id="UP000538931"/>
    </source>
</evidence>
<name>A0A7W2ADB4_9GAMM</name>
<comment type="caution">
    <text evidence="1">The sequence shown here is derived from an EMBL/GenBank/DDBJ whole genome shotgun (WGS) entry which is preliminary data.</text>
</comment>
<proteinExistence type="predicted"/>
<accession>A0A7W2ADB4</accession>
<keyword evidence="2" id="KW-1185">Reference proteome</keyword>
<dbReference type="AlphaFoldDB" id="A0A7W2ADB4"/>